<evidence type="ECO:0000259" key="1">
    <source>
        <dbReference type="Pfam" id="PF14111"/>
    </source>
</evidence>
<dbReference type="Pfam" id="PF14111">
    <property type="entry name" value="DUF4283"/>
    <property type="match status" value="1"/>
</dbReference>
<gene>
    <name evidence="2" type="ORF">Salat_2150900</name>
</gene>
<evidence type="ECO:0000313" key="3">
    <source>
        <dbReference type="Proteomes" id="UP001293254"/>
    </source>
</evidence>
<feature type="domain" description="DUF4283" evidence="1">
    <location>
        <begin position="59"/>
        <end position="136"/>
    </location>
</feature>
<comment type="caution">
    <text evidence="2">The sequence shown here is derived from an EMBL/GenBank/DDBJ whole genome shotgun (WGS) entry which is preliminary data.</text>
</comment>
<dbReference type="InterPro" id="IPR025558">
    <property type="entry name" value="DUF4283"/>
</dbReference>
<dbReference type="InterPro" id="IPR040256">
    <property type="entry name" value="At4g02000-like"/>
</dbReference>
<sequence>MPALPVTATVTQTEGIAKASFAGLFSNNRRLTEDNKLMKFSVDEGPLKLDSDDLIDVQAKLGHCLVGYIVGKFPGLRAIRALAQSWGASFQHHVSGWLIFRFARDEDRQRILAGGPYFIFGRPLMLKNMPDCFEFKEDDICLTPVWATLPSLSLECWNPKALGKIGSRIGTPIAMDSLTRRMERVSYARILVEVDASKKLVDSVEFILPNGVTRQQPVVFEYTPKFCSECHRFGHLNDSCKGIQPPTTVAPQLQLQPLRRLPRRNCKIQNGP</sequence>
<dbReference type="AlphaFoldDB" id="A0AAE1Y1X1"/>
<dbReference type="EMBL" id="JACGWO010000008">
    <property type="protein sequence ID" value="KAK4422002.1"/>
    <property type="molecule type" value="Genomic_DNA"/>
</dbReference>
<protein>
    <recommendedName>
        <fullName evidence="1">DUF4283 domain-containing protein</fullName>
    </recommendedName>
</protein>
<evidence type="ECO:0000313" key="2">
    <source>
        <dbReference type="EMBL" id="KAK4422002.1"/>
    </source>
</evidence>
<dbReference type="Proteomes" id="UP001293254">
    <property type="component" value="Unassembled WGS sequence"/>
</dbReference>
<keyword evidence="3" id="KW-1185">Reference proteome</keyword>
<name>A0AAE1Y1X1_9LAMI</name>
<accession>A0AAE1Y1X1</accession>
<proteinExistence type="predicted"/>
<reference evidence="2" key="1">
    <citation type="submission" date="2020-06" db="EMBL/GenBank/DDBJ databases">
        <authorList>
            <person name="Li T."/>
            <person name="Hu X."/>
            <person name="Zhang T."/>
            <person name="Song X."/>
            <person name="Zhang H."/>
            <person name="Dai N."/>
            <person name="Sheng W."/>
            <person name="Hou X."/>
            <person name="Wei L."/>
        </authorList>
    </citation>
    <scope>NUCLEOTIDE SEQUENCE</scope>
    <source>
        <strain evidence="2">3651</strain>
        <tissue evidence="2">Leaf</tissue>
    </source>
</reference>
<dbReference type="PANTHER" id="PTHR31286:SF168">
    <property type="entry name" value="DUF4283 DOMAIN-CONTAINING PROTEIN"/>
    <property type="match status" value="1"/>
</dbReference>
<organism evidence="2 3">
    <name type="scientific">Sesamum alatum</name>
    <dbReference type="NCBI Taxonomy" id="300844"/>
    <lineage>
        <taxon>Eukaryota</taxon>
        <taxon>Viridiplantae</taxon>
        <taxon>Streptophyta</taxon>
        <taxon>Embryophyta</taxon>
        <taxon>Tracheophyta</taxon>
        <taxon>Spermatophyta</taxon>
        <taxon>Magnoliopsida</taxon>
        <taxon>eudicotyledons</taxon>
        <taxon>Gunneridae</taxon>
        <taxon>Pentapetalae</taxon>
        <taxon>asterids</taxon>
        <taxon>lamiids</taxon>
        <taxon>Lamiales</taxon>
        <taxon>Pedaliaceae</taxon>
        <taxon>Sesamum</taxon>
    </lineage>
</organism>
<dbReference type="PANTHER" id="PTHR31286">
    <property type="entry name" value="GLYCINE-RICH CELL WALL STRUCTURAL PROTEIN 1.8-LIKE"/>
    <property type="match status" value="1"/>
</dbReference>
<reference evidence="2" key="2">
    <citation type="journal article" date="2024" name="Plant">
        <title>Genomic evolution and insights into agronomic trait innovations of Sesamum species.</title>
        <authorList>
            <person name="Miao H."/>
            <person name="Wang L."/>
            <person name="Qu L."/>
            <person name="Liu H."/>
            <person name="Sun Y."/>
            <person name="Le M."/>
            <person name="Wang Q."/>
            <person name="Wei S."/>
            <person name="Zheng Y."/>
            <person name="Lin W."/>
            <person name="Duan Y."/>
            <person name="Cao H."/>
            <person name="Xiong S."/>
            <person name="Wang X."/>
            <person name="Wei L."/>
            <person name="Li C."/>
            <person name="Ma Q."/>
            <person name="Ju M."/>
            <person name="Zhao R."/>
            <person name="Li G."/>
            <person name="Mu C."/>
            <person name="Tian Q."/>
            <person name="Mei H."/>
            <person name="Zhang T."/>
            <person name="Gao T."/>
            <person name="Zhang H."/>
        </authorList>
    </citation>
    <scope>NUCLEOTIDE SEQUENCE</scope>
    <source>
        <strain evidence="2">3651</strain>
    </source>
</reference>